<reference evidence="2 3" key="1">
    <citation type="submission" date="2024-04" db="EMBL/GenBank/DDBJ databases">
        <authorList>
            <person name="Fracassetti M."/>
        </authorList>
    </citation>
    <scope>NUCLEOTIDE SEQUENCE [LARGE SCALE GENOMIC DNA]</scope>
</reference>
<dbReference type="EMBL" id="OZ034817">
    <property type="protein sequence ID" value="CAL1382436.1"/>
    <property type="molecule type" value="Genomic_DNA"/>
</dbReference>
<evidence type="ECO:0000256" key="1">
    <source>
        <dbReference type="SAM" id="MobiDB-lite"/>
    </source>
</evidence>
<sequence length="103" mass="11720">MDPYDLTQVWGYPPPPESGYRGTSWDDQNGGSQGSGFYYQPPFQDEQAYQWGYQEASPCQEDFPQQPEEKSNLELSMEAFMGHLTPCSTPQPEAKSELELMVE</sequence>
<evidence type="ECO:0000313" key="2">
    <source>
        <dbReference type="EMBL" id="CAL1382436.1"/>
    </source>
</evidence>
<evidence type="ECO:0000313" key="3">
    <source>
        <dbReference type="Proteomes" id="UP001497516"/>
    </source>
</evidence>
<feature type="region of interest" description="Disordered" evidence="1">
    <location>
        <begin position="83"/>
        <end position="103"/>
    </location>
</feature>
<proteinExistence type="predicted"/>
<gene>
    <name evidence="2" type="ORF">LTRI10_LOCUS23760</name>
</gene>
<accession>A0AAV2E943</accession>
<organism evidence="2 3">
    <name type="scientific">Linum trigynum</name>
    <dbReference type="NCBI Taxonomy" id="586398"/>
    <lineage>
        <taxon>Eukaryota</taxon>
        <taxon>Viridiplantae</taxon>
        <taxon>Streptophyta</taxon>
        <taxon>Embryophyta</taxon>
        <taxon>Tracheophyta</taxon>
        <taxon>Spermatophyta</taxon>
        <taxon>Magnoliopsida</taxon>
        <taxon>eudicotyledons</taxon>
        <taxon>Gunneridae</taxon>
        <taxon>Pentapetalae</taxon>
        <taxon>rosids</taxon>
        <taxon>fabids</taxon>
        <taxon>Malpighiales</taxon>
        <taxon>Linaceae</taxon>
        <taxon>Linum</taxon>
    </lineage>
</organism>
<keyword evidence="3" id="KW-1185">Reference proteome</keyword>
<dbReference type="AlphaFoldDB" id="A0AAV2E943"/>
<name>A0AAV2E943_9ROSI</name>
<protein>
    <submittedName>
        <fullName evidence="2">Uncharacterized protein</fullName>
    </submittedName>
</protein>
<dbReference type="Proteomes" id="UP001497516">
    <property type="component" value="Chromosome 4"/>
</dbReference>
<feature type="region of interest" description="Disordered" evidence="1">
    <location>
        <begin position="1"/>
        <end position="37"/>
    </location>
</feature>
<feature type="compositionally biased region" description="Basic and acidic residues" evidence="1">
    <location>
        <begin position="94"/>
        <end position="103"/>
    </location>
</feature>